<evidence type="ECO:0000313" key="3">
    <source>
        <dbReference type="WBParaSite" id="nRc.2.0.1.t36186-RA"/>
    </source>
</evidence>
<dbReference type="AlphaFoldDB" id="A0A915KDP8"/>
<accession>A0A915KDP8</accession>
<proteinExistence type="predicted"/>
<evidence type="ECO:0000256" key="1">
    <source>
        <dbReference type="SAM" id="MobiDB-lite"/>
    </source>
</evidence>
<feature type="region of interest" description="Disordered" evidence="1">
    <location>
        <begin position="1"/>
        <end position="93"/>
    </location>
</feature>
<keyword evidence="2" id="KW-1185">Reference proteome</keyword>
<dbReference type="WBParaSite" id="nRc.2.0.1.t36186-RA">
    <property type="protein sequence ID" value="nRc.2.0.1.t36186-RA"/>
    <property type="gene ID" value="nRc.2.0.1.g36186"/>
</dbReference>
<feature type="compositionally biased region" description="Basic and acidic residues" evidence="1">
    <location>
        <begin position="42"/>
        <end position="82"/>
    </location>
</feature>
<reference evidence="3" key="1">
    <citation type="submission" date="2022-11" db="UniProtKB">
        <authorList>
            <consortium name="WormBaseParasite"/>
        </authorList>
    </citation>
    <scope>IDENTIFICATION</scope>
</reference>
<protein>
    <submittedName>
        <fullName evidence="3">Uncharacterized protein</fullName>
    </submittedName>
</protein>
<sequence length="149" mass="17616">MRTMEEPSTSEQTTCHREQWDKQKAREEARKYSQTTSTLKPKIRESHSCDDRHRKETQQPHATSRDSRQHERGDDAPLHHTQSEQTRQLHTTGFYQDAYKHSFHWSPPKLTDYISLLHKDAEIQKCMKALKNLPKDVFKARLPLPPPMD</sequence>
<feature type="compositionally biased region" description="Polar residues" evidence="1">
    <location>
        <begin position="1"/>
        <end position="13"/>
    </location>
</feature>
<dbReference type="Proteomes" id="UP000887565">
    <property type="component" value="Unplaced"/>
</dbReference>
<evidence type="ECO:0000313" key="2">
    <source>
        <dbReference type="Proteomes" id="UP000887565"/>
    </source>
</evidence>
<name>A0A915KDP8_ROMCU</name>
<organism evidence="2 3">
    <name type="scientific">Romanomermis culicivorax</name>
    <name type="common">Nematode worm</name>
    <dbReference type="NCBI Taxonomy" id="13658"/>
    <lineage>
        <taxon>Eukaryota</taxon>
        <taxon>Metazoa</taxon>
        <taxon>Ecdysozoa</taxon>
        <taxon>Nematoda</taxon>
        <taxon>Enoplea</taxon>
        <taxon>Dorylaimia</taxon>
        <taxon>Mermithida</taxon>
        <taxon>Mermithoidea</taxon>
        <taxon>Mermithidae</taxon>
        <taxon>Romanomermis</taxon>
    </lineage>
</organism>
<feature type="compositionally biased region" description="Basic and acidic residues" evidence="1">
    <location>
        <begin position="14"/>
        <end position="31"/>
    </location>
</feature>
<feature type="compositionally biased region" description="Polar residues" evidence="1">
    <location>
        <begin position="83"/>
        <end position="93"/>
    </location>
</feature>